<evidence type="ECO:0000313" key="7">
    <source>
        <dbReference type="Proteomes" id="UP000674179"/>
    </source>
</evidence>
<protein>
    <submittedName>
        <fullName evidence="6">Uncharacterized protein</fullName>
    </submittedName>
</protein>
<comment type="caution">
    <text evidence="6">The sequence shown here is derived from an EMBL/GenBank/DDBJ whole genome shotgun (WGS) entry which is preliminary data.</text>
</comment>
<gene>
    <name evidence="2" type="ORF">CUR178_07706</name>
    <name evidence="3" type="ORF">CUR178_07710</name>
    <name evidence="4" type="ORF">CUR178_07711</name>
    <name evidence="5" type="ORF">CUR178_07714</name>
    <name evidence="6" type="ORF">CUR178_07717</name>
</gene>
<evidence type="ECO:0000313" key="6">
    <source>
        <dbReference type="EMBL" id="KAG5486402.1"/>
    </source>
</evidence>
<dbReference type="AlphaFoldDB" id="A0A836GQP1"/>
<name>A0A836GQP1_LEIEN</name>
<dbReference type="GeneID" id="94174853"/>
<evidence type="ECO:0000256" key="1">
    <source>
        <dbReference type="SAM" id="MobiDB-lite"/>
    </source>
</evidence>
<organism evidence="6 7">
    <name type="scientific">Leishmania enriettii</name>
    <dbReference type="NCBI Taxonomy" id="5663"/>
    <lineage>
        <taxon>Eukaryota</taxon>
        <taxon>Discoba</taxon>
        <taxon>Euglenozoa</taxon>
        <taxon>Kinetoplastea</taxon>
        <taxon>Metakinetoplastina</taxon>
        <taxon>Trypanosomatida</taxon>
        <taxon>Trypanosomatidae</taxon>
        <taxon>Leishmaniinae</taxon>
        <taxon>Leishmania</taxon>
    </lineage>
</organism>
<dbReference type="EMBL" id="JAFHKP010000005">
    <property type="protein sequence ID" value="KAG5486402.1"/>
    <property type="molecule type" value="Genomic_DNA"/>
</dbReference>
<dbReference type="EMBL" id="JAFHKP010000005">
    <property type="protein sequence ID" value="KAG5486395.1"/>
    <property type="molecule type" value="Genomic_DNA"/>
</dbReference>
<dbReference type="RefSeq" id="XP_067695833.1">
    <property type="nucleotide sequence ID" value="XM_067839343.1"/>
</dbReference>
<evidence type="ECO:0000313" key="5">
    <source>
        <dbReference type="EMBL" id="KAG5486399.1"/>
    </source>
</evidence>
<accession>A0A836GQP1</accession>
<dbReference type="OrthoDB" id="268172at2759"/>
<dbReference type="EMBL" id="JAFHKP010000005">
    <property type="protein sequence ID" value="KAG5486399.1"/>
    <property type="molecule type" value="Genomic_DNA"/>
</dbReference>
<keyword evidence="7" id="KW-1185">Reference proteome</keyword>
<feature type="region of interest" description="Disordered" evidence="1">
    <location>
        <begin position="70"/>
        <end position="95"/>
    </location>
</feature>
<proteinExistence type="predicted"/>
<dbReference type="EMBL" id="JAFHKP010000005">
    <property type="protein sequence ID" value="KAG5486396.1"/>
    <property type="molecule type" value="Genomic_DNA"/>
</dbReference>
<evidence type="ECO:0000313" key="4">
    <source>
        <dbReference type="EMBL" id="KAG5486396.1"/>
    </source>
</evidence>
<dbReference type="EMBL" id="JAFHKP010000005">
    <property type="protein sequence ID" value="KAG5486391.1"/>
    <property type="molecule type" value="Genomic_DNA"/>
</dbReference>
<evidence type="ECO:0000313" key="2">
    <source>
        <dbReference type="EMBL" id="KAG5486391.1"/>
    </source>
</evidence>
<reference evidence="6 7" key="1">
    <citation type="submission" date="2021-02" db="EMBL/GenBank/DDBJ databases">
        <title>Leishmania (Mundinia) enrietti genome sequencing and assembly.</title>
        <authorList>
            <person name="Almutairi H."/>
            <person name="Gatherer D."/>
        </authorList>
    </citation>
    <scope>NUCLEOTIDE SEQUENCE [LARGE SCALE GENOMIC DNA]</scope>
    <source>
        <strain evidence="6">CUR178</strain>
    </source>
</reference>
<dbReference type="Proteomes" id="UP000674179">
    <property type="component" value="Chromosome 5"/>
</dbReference>
<sequence>MLGVRPRVAAVLTDMRVRACVCCLRCDSGATEQGVRARRVMLGVPRARLTHRCAPRFPLRISCVRSSPVGAMTSPQPTMRYTSPARVRKEATRSL</sequence>
<dbReference type="KEGG" id="lenr:94174853"/>
<evidence type="ECO:0000313" key="3">
    <source>
        <dbReference type="EMBL" id="KAG5486395.1"/>
    </source>
</evidence>